<keyword evidence="1" id="KW-0560">Oxidoreductase</keyword>
<evidence type="ECO:0000256" key="1">
    <source>
        <dbReference type="ARBA" id="ARBA00023002"/>
    </source>
</evidence>
<evidence type="ECO:0000313" key="4">
    <source>
        <dbReference type="Proteomes" id="UP001501196"/>
    </source>
</evidence>
<keyword evidence="4" id="KW-1185">Reference proteome</keyword>
<reference evidence="3 4" key="1">
    <citation type="journal article" date="2019" name="Int. J. Syst. Evol. Microbiol.">
        <title>The Global Catalogue of Microorganisms (GCM) 10K type strain sequencing project: providing services to taxonomists for standard genome sequencing and annotation.</title>
        <authorList>
            <consortium name="The Broad Institute Genomics Platform"/>
            <consortium name="The Broad Institute Genome Sequencing Center for Infectious Disease"/>
            <person name="Wu L."/>
            <person name="Ma J."/>
        </authorList>
    </citation>
    <scope>NUCLEOTIDE SEQUENCE [LARGE SCALE GENOMIC DNA]</scope>
    <source>
        <strain evidence="3 4">JCM 15672</strain>
    </source>
</reference>
<dbReference type="Gene3D" id="2.30.110.10">
    <property type="entry name" value="Electron Transport, Fmn-binding Protein, Chain A"/>
    <property type="match status" value="1"/>
</dbReference>
<dbReference type="InterPro" id="IPR012349">
    <property type="entry name" value="Split_barrel_FMN-bd"/>
</dbReference>
<name>A0ABN2U325_9MICO</name>
<evidence type="ECO:0000313" key="3">
    <source>
        <dbReference type="EMBL" id="GAA2026871.1"/>
    </source>
</evidence>
<dbReference type="RefSeq" id="WP_344369579.1">
    <property type="nucleotide sequence ID" value="NZ_BAAAPW010000001.1"/>
</dbReference>
<feature type="domain" description="Pyridoxamine 5'-phosphate oxidase N-terminal" evidence="2">
    <location>
        <begin position="28"/>
        <end position="119"/>
    </location>
</feature>
<sequence>MKIGEVVTPGTDDAFTVTAKGEGRIADLPEHHRRLLDEPHPAVMATLNANGTVQLSPIWLLHDGENLLVNSARGRLKDRNLRARPQVSLCVVDPDNQYHYISIQGTVVEIVDEDDAEHGHRATSCIDTMAQSYMGTDAYTLRAPSGEIRSLFVVKPNRVSTFN</sequence>
<comment type="caution">
    <text evidence="3">The sequence shown here is derived from an EMBL/GenBank/DDBJ whole genome shotgun (WGS) entry which is preliminary data.</text>
</comment>
<proteinExistence type="predicted"/>
<dbReference type="PANTHER" id="PTHR35176">
    <property type="entry name" value="HEME OXYGENASE HI_0854-RELATED"/>
    <property type="match status" value="1"/>
</dbReference>
<dbReference type="InterPro" id="IPR011576">
    <property type="entry name" value="Pyridox_Oxase_N"/>
</dbReference>
<protein>
    <recommendedName>
        <fullName evidence="2">Pyridoxamine 5'-phosphate oxidase N-terminal domain-containing protein</fullName>
    </recommendedName>
</protein>
<dbReference type="SUPFAM" id="SSF50475">
    <property type="entry name" value="FMN-binding split barrel"/>
    <property type="match status" value="1"/>
</dbReference>
<dbReference type="Proteomes" id="UP001501196">
    <property type="component" value="Unassembled WGS sequence"/>
</dbReference>
<dbReference type="Pfam" id="PF01243">
    <property type="entry name" value="PNPOx_N"/>
    <property type="match status" value="1"/>
</dbReference>
<dbReference type="InterPro" id="IPR052019">
    <property type="entry name" value="F420H2_bilvrd_red/Heme_oxyg"/>
</dbReference>
<evidence type="ECO:0000259" key="2">
    <source>
        <dbReference type="Pfam" id="PF01243"/>
    </source>
</evidence>
<dbReference type="InterPro" id="IPR019920">
    <property type="entry name" value="F420-binding_dom_put"/>
</dbReference>
<accession>A0ABN2U325</accession>
<gene>
    <name evidence="3" type="ORF">GCM10009819_07640</name>
</gene>
<dbReference type="PANTHER" id="PTHR35176:SF6">
    <property type="entry name" value="HEME OXYGENASE HI_0854-RELATED"/>
    <property type="match status" value="1"/>
</dbReference>
<dbReference type="EMBL" id="BAAAPW010000001">
    <property type="protein sequence ID" value="GAA2026871.1"/>
    <property type="molecule type" value="Genomic_DNA"/>
</dbReference>
<organism evidence="3 4">
    <name type="scientific">Agromyces tropicus</name>
    <dbReference type="NCBI Taxonomy" id="555371"/>
    <lineage>
        <taxon>Bacteria</taxon>
        <taxon>Bacillati</taxon>
        <taxon>Actinomycetota</taxon>
        <taxon>Actinomycetes</taxon>
        <taxon>Micrococcales</taxon>
        <taxon>Microbacteriaceae</taxon>
        <taxon>Agromyces</taxon>
    </lineage>
</organism>
<dbReference type="NCBIfam" id="TIGR03618">
    <property type="entry name" value="Rv1155_F420"/>
    <property type="match status" value="1"/>
</dbReference>